<proteinExistence type="predicted"/>
<dbReference type="EMBL" id="JAZAVJ010000018">
    <property type="protein sequence ID" value="KAK7422049.1"/>
    <property type="molecule type" value="Genomic_DNA"/>
</dbReference>
<gene>
    <name evidence="3" type="primary">SET5</name>
    <name evidence="3" type="ORF">QQX98_001790</name>
</gene>
<reference evidence="3 4" key="1">
    <citation type="journal article" date="2025" name="Microbiol. Resour. Announc.">
        <title>Draft genome sequences for Neonectria magnoliae and Neonectria punicea, canker pathogens of Liriodendron tulipifera and Acer saccharum in West Virginia.</title>
        <authorList>
            <person name="Petronek H.M."/>
            <person name="Kasson M.T."/>
            <person name="Metheny A.M."/>
            <person name="Stauder C.M."/>
            <person name="Lovett B."/>
            <person name="Lynch S.C."/>
            <person name="Garnas J.R."/>
            <person name="Kasson L.R."/>
            <person name="Stajich J.E."/>
        </authorList>
    </citation>
    <scope>NUCLEOTIDE SEQUENCE [LARGE SCALE GENOMIC DNA]</scope>
    <source>
        <strain evidence="3 4">NRRL 64653</strain>
    </source>
</reference>
<dbReference type="Gene3D" id="2.170.270.10">
    <property type="entry name" value="SET domain"/>
    <property type="match status" value="1"/>
</dbReference>
<feature type="chain" id="PRO_5046380811" evidence="1">
    <location>
        <begin position="20"/>
        <end position="409"/>
    </location>
</feature>
<evidence type="ECO:0000259" key="2">
    <source>
        <dbReference type="PROSITE" id="PS50280"/>
    </source>
</evidence>
<protein>
    <submittedName>
        <fullName evidence="3">SET domain-containing protein 5</fullName>
    </submittedName>
</protein>
<dbReference type="InterPro" id="IPR053185">
    <property type="entry name" value="SET_domain_protein"/>
</dbReference>
<dbReference type="PANTHER" id="PTHR47332:SF6">
    <property type="entry name" value="SET DOMAIN-CONTAINING PROTEIN"/>
    <property type="match status" value="1"/>
</dbReference>
<evidence type="ECO:0000313" key="3">
    <source>
        <dbReference type="EMBL" id="KAK7422049.1"/>
    </source>
</evidence>
<dbReference type="CDD" id="cd20071">
    <property type="entry name" value="SET_SMYD"/>
    <property type="match status" value="1"/>
</dbReference>
<organism evidence="3 4">
    <name type="scientific">Neonectria punicea</name>
    <dbReference type="NCBI Taxonomy" id="979145"/>
    <lineage>
        <taxon>Eukaryota</taxon>
        <taxon>Fungi</taxon>
        <taxon>Dikarya</taxon>
        <taxon>Ascomycota</taxon>
        <taxon>Pezizomycotina</taxon>
        <taxon>Sordariomycetes</taxon>
        <taxon>Hypocreomycetidae</taxon>
        <taxon>Hypocreales</taxon>
        <taxon>Nectriaceae</taxon>
        <taxon>Neonectria</taxon>
    </lineage>
</organism>
<feature type="signal peptide" evidence="1">
    <location>
        <begin position="1"/>
        <end position="19"/>
    </location>
</feature>
<comment type="caution">
    <text evidence="3">The sequence shown here is derived from an EMBL/GenBank/DDBJ whole genome shotgun (WGS) entry which is preliminary data.</text>
</comment>
<dbReference type="PANTHER" id="PTHR47332">
    <property type="entry name" value="SET DOMAIN-CONTAINING PROTEIN 5"/>
    <property type="match status" value="1"/>
</dbReference>
<keyword evidence="1" id="KW-0732">Signal</keyword>
<sequence length="409" mass="46016">MSLRSWFVVSVLTYQPVSALIEWKEDAACSWNPLAGLVEQDFCEPDWDVTTRAVLQNETVEEHFVEPGWRGPHGCVRNYCLYSNPGFSDGRGMVAITTKAHLSTLENLPSQPQYLDALSKSHVEDVPGKGLGVIADRELKRGDAVMPRPPAFLAHRRFLEDLVSSQEQQDLLEKAVGYLPHKTKELFLGQMAHFGGHLINDIFITNGFQVNLGGPDGHHYGNYPEISRFNHDCRPNLVYYIDSNFVHRTTAVRDIVPGEELTVAYLDPLQPRIARQQRAHSAWGFDCQCQQCSLPGALVDKSDGRLRRLRVLEKRMENLKADITMADVRELLELYREERLDAKLAGVLTLAAMNANLLGRADEAREYALRAVEAGLIEKGDGVDVKSMRTLAENPKAHFTWRGRLKASK</sequence>
<dbReference type="Pfam" id="PF00856">
    <property type="entry name" value="SET"/>
    <property type="match status" value="1"/>
</dbReference>
<evidence type="ECO:0000313" key="4">
    <source>
        <dbReference type="Proteomes" id="UP001498476"/>
    </source>
</evidence>
<name>A0ABR1HLN6_9HYPO</name>
<keyword evidence="4" id="KW-1185">Reference proteome</keyword>
<evidence type="ECO:0000256" key="1">
    <source>
        <dbReference type="SAM" id="SignalP"/>
    </source>
</evidence>
<dbReference type="InterPro" id="IPR001214">
    <property type="entry name" value="SET_dom"/>
</dbReference>
<dbReference type="Proteomes" id="UP001498476">
    <property type="component" value="Unassembled WGS sequence"/>
</dbReference>
<dbReference type="InterPro" id="IPR046341">
    <property type="entry name" value="SET_dom_sf"/>
</dbReference>
<dbReference type="SUPFAM" id="SSF82199">
    <property type="entry name" value="SET domain"/>
    <property type="match status" value="1"/>
</dbReference>
<accession>A0ABR1HLN6</accession>
<dbReference type="PROSITE" id="PS50280">
    <property type="entry name" value="SET"/>
    <property type="match status" value="1"/>
</dbReference>
<feature type="domain" description="SET" evidence="2">
    <location>
        <begin position="119"/>
        <end position="266"/>
    </location>
</feature>